<feature type="compositionally biased region" description="Polar residues" evidence="10">
    <location>
        <begin position="339"/>
        <end position="351"/>
    </location>
</feature>
<evidence type="ECO:0000259" key="11">
    <source>
        <dbReference type="PROSITE" id="PS50157"/>
    </source>
</evidence>
<dbReference type="PANTHER" id="PTHR13182:SF8">
    <property type="entry name" value="CYTOPLASMIC 60S SUBUNIT BIOGENESIS FACTOR ZNF622"/>
    <property type="match status" value="1"/>
</dbReference>
<dbReference type="SUPFAM" id="SSF57667">
    <property type="entry name" value="beta-beta-alpha zinc fingers"/>
    <property type="match status" value="2"/>
</dbReference>
<dbReference type="Pfam" id="PF12171">
    <property type="entry name" value="zf-C2H2_jaz"/>
    <property type="match status" value="1"/>
</dbReference>
<dbReference type="VEuPathDB" id="FungiDB:PV07_09202"/>
<keyword evidence="5" id="KW-0677">Repeat</keyword>
<dbReference type="OrthoDB" id="19329at2759"/>
<dbReference type="SMART" id="SM00451">
    <property type="entry name" value="ZnF_U1"/>
    <property type="match status" value="2"/>
</dbReference>
<sequence length="523" mass="59011">MATVAPADISQTHPYTCNSCAVAFRNSDAQRTHMRSDWHRYNLKRRLAELPAVSSEDYNEKVLAAQATNNAAAAQAAYAKLCATCQKTYYSENAYQNHLASKAHKTREVAPSRGSTRDANSVTGSEVRRSLSAVGSTADSEPRDPVAEAEFEQVVAGIKETSIRDMPEITRRPSNPPPDVEPREDHPMSPEKAEVSSMPISRCLFCNYDSPNLKLSVMHMTKIHGLFIPEQNFLVDLEGLIRYMQAKVHQNFECLFCHKLRGNAEGVQTHMRDKGHCKIAFETEEEMIEVGQFYDFSSTYSDDGEEESGGEMGGVKAEQNSGVKLEGTAEAGAEDGWETDSSFSSLDTNELASVPNDDRTLSYQRLPLHRHHSNTDPRPHRNADGWHSHAHNHTNAVFYDEHEMHLPSGRVAGHRSLRKYYRQNLHNYPTAAERMERAQRLIEEGSSEDAEMDDVDLPATPPRNSLMRRGEAGMLGATSQQRRDVRSEEIRARQRERRAQNRYQAKLEKQANSQKHYRDPLLQ</sequence>
<dbReference type="InterPro" id="IPR003604">
    <property type="entry name" value="Matrin/U1-like-C_Znf_C2H2"/>
</dbReference>
<dbReference type="InterPro" id="IPR041661">
    <property type="entry name" value="ZN622/Rei1/Reh1_Znf-C2H2"/>
</dbReference>
<evidence type="ECO:0000256" key="5">
    <source>
        <dbReference type="ARBA" id="ARBA00022737"/>
    </source>
</evidence>
<dbReference type="GO" id="GO:0042273">
    <property type="term" value="P:ribosomal large subunit biogenesis"/>
    <property type="evidence" value="ECO:0007669"/>
    <property type="project" value="UniProtKB-ARBA"/>
</dbReference>
<protein>
    <recommendedName>
        <fullName evidence="11">C2H2-type domain-containing protein</fullName>
    </recommendedName>
</protein>
<dbReference type="GO" id="GO:0003676">
    <property type="term" value="F:nucleic acid binding"/>
    <property type="evidence" value="ECO:0007669"/>
    <property type="project" value="InterPro"/>
</dbReference>
<feature type="compositionally biased region" description="Basic and acidic residues" evidence="10">
    <location>
        <begin position="162"/>
        <end position="171"/>
    </location>
</feature>
<evidence type="ECO:0000256" key="3">
    <source>
        <dbReference type="ARBA" id="ARBA00022517"/>
    </source>
</evidence>
<dbReference type="HOGENOM" id="CLU_018787_1_2_1"/>
<gene>
    <name evidence="12" type="ORF">PV07_09202</name>
</gene>
<dbReference type="InterPro" id="IPR036236">
    <property type="entry name" value="Znf_C2H2_sf"/>
</dbReference>
<dbReference type="SMART" id="SM00355">
    <property type="entry name" value="ZnF_C2H2"/>
    <property type="match status" value="4"/>
</dbReference>
<feature type="region of interest" description="Disordered" evidence="10">
    <location>
        <begin position="445"/>
        <end position="523"/>
    </location>
</feature>
<dbReference type="PROSITE" id="PS50157">
    <property type="entry name" value="ZINC_FINGER_C2H2_2"/>
    <property type="match status" value="1"/>
</dbReference>
<dbReference type="GO" id="GO:0008270">
    <property type="term" value="F:zinc ion binding"/>
    <property type="evidence" value="ECO:0007669"/>
    <property type="project" value="UniProtKB-KW"/>
</dbReference>
<reference evidence="12 13" key="1">
    <citation type="submission" date="2015-01" db="EMBL/GenBank/DDBJ databases">
        <title>The Genome Sequence of Cladophialophora immunda CBS83496.</title>
        <authorList>
            <consortium name="The Broad Institute Genomics Platform"/>
            <person name="Cuomo C."/>
            <person name="de Hoog S."/>
            <person name="Gorbushina A."/>
            <person name="Stielow B."/>
            <person name="Teixiera M."/>
            <person name="Abouelleil A."/>
            <person name="Chapman S.B."/>
            <person name="Priest M."/>
            <person name="Young S.K."/>
            <person name="Wortman J."/>
            <person name="Nusbaum C."/>
            <person name="Birren B."/>
        </authorList>
    </citation>
    <scope>NUCLEOTIDE SEQUENCE [LARGE SCALE GENOMIC DNA]</scope>
    <source>
        <strain evidence="12 13">CBS 83496</strain>
    </source>
</reference>
<feature type="compositionally biased region" description="Basic and acidic residues" evidence="10">
    <location>
        <begin position="180"/>
        <end position="194"/>
    </location>
</feature>
<keyword evidence="6 9" id="KW-0863">Zinc-finger</keyword>
<feature type="compositionally biased region" description="Polar residues" evidence="10">
    <location>
        <begin position="113"/>
        <end position="124"/>
    </location>
</feature>
<name>A0A0D2CR54_9EURO</name>
<dbReference type="PROSITE" id="PS00028">
    <property type="entry name" value="ZINC_FINGER_C2H2_1"/>
    <property type="match status" value="2"/>
</dbReference>
<dbReference type="InterPro" id="IPR013087">
    <property type="entry name" value="Znf_C2H2_type"/>
</dbReference>
<evidence type="ECO:0000256" key="1">
    <source>
        <dbReference type="ARBA" id="ARBA00004496"/>
    </source>
</evidence>
<feature type="compositionally biased region" description="Acidic residues" evidence="10">
    <location>
        <begin position="445"/>
        <end position="456"/>
    </location>
</feature>
<comment type="similarity">
    <text evidence="8">Belongs to the REI1 family.</text>
</comment>
<comment type="subcellular location">
    <subcellularLocation>
        <location evidence="1">Cytoplasm</location>
    </subcellularLocation>
</comment>
<feature type="domain" description="C2H2-type" evidence="11">
    <location>
        <begin position="15"/>
        <end position="39"/>
    </location>
</feature>
<keyword evidence="3" id="KW-0690">Ribosome biogenesis</keyword>
<feature type="region of interest" description="Disordered" evidence="10">
    <location>
        <begin position="102"/>
        <end position="149"/>
    </location>
</feature>
<dbReference type="GO" id="GO:0030687">
    <property type="term" value="C:preribosome, large subunit precursor"/>
    <property type="evidence" value="ECO:0007669"/>
    <property type="project" value="TreeGrafter"/>
</dbReference>
<keyword evidence="7" id="KW-0862">Zinc</keyword>
<dbReference type="RefSeq" id="XP_016246290.1">
    <property type="nucleotide sequence ID" value="XM_016396434.1"/>
</dbReference>
<dbReference type="EMBL" id="KN847044">
    <property type="protein sequence ID" value="KIW26074.1"/>
    <property type="molecule type" value="Genomic_DNA"/>
</dbReference>
<keyword evidence="4" id="KW-0479">Metal-binding</keyword>
<keyword evidence="2" id="KW-0963">Cytoplasm</keyword>
<evidence type="ECO:0000256" key="6">
    <source>
        <dbReference type="ARBA" id="ARBA00022771"/>
    </source>
</evidence>
<dbReference type="Proteomes" id="UP000054466">
    <property type="component" value="Unassembled WGS sequence"/>
</dbReference>
<dbReference type="Pfam" id="PF12756">
    <property type="entry name" value="zf-C2H2_2"/>
    <property type="match status" value="1"/>
</dbReference>
<evidence type="ECO:0000313" key="12">
    <source>
        <dbReference type="EMBL" id="KIW26074.1"/>
    </source>
</evidence>
<accession>A0A0D2CR54</accession>
<evidence type="ECO:0000256" key="8">
    <source>
        <dbReference type="ARBA" id="ARBA00034126"/>
    </source>
</evidence>
<evidence type="ECO:0000256" key="9">
    <source>
        <dbReference type="PROSITE-ProRule" id="PRU00042"/>
    </source>
</evidence>
<evidence type="ECO:0000256" key="2">
    <source>
        <dbReference type="ARBA" id="ARBA00022490"/>
    </source>
</evidence>
<feature type="compositionally biased region" description="Basic and acidic residues" evidence="10">
    <location>
        <begin position="481"/>
        <end position="509"/>
    </location>
</feature>
<feature type="compositionally biased region" description="Basic and acidic residues" evidence="10">
    <location>
        <begin position="373"/>
        <end position="387"/>
    </location>
</feature>
<dbReference type="STRING" id="569365.A0A0D2CR54"/>
<evidence type="ECO:0000256" key="10">
    <source>
        <dbReference type="SAM" id="MobiDB-lite"/>
    </source>
</evidence>
<dbReference type="GO" id="GO:0005737">
    <property type="term" value="C:cytoplasm"/>
    <property type="evidence" value="ECO:0007669"/>
    <property type="project" value="UniProtKB-SubCell"/>
</dbReference>
<feature type="region of interest" description="Disordered" evidence="10">
    <location>
        <begin position="299"/>
        <end position="388"/>
    </location>
</feature>
<dbReference type="InterPro" id="IPR040025">
    <property type="entry name" value="Znf622/Rei1/Reh1"/>
</dbReference>
<organism evidence="12 13">
    <name type="scientific">Cladophialophora immunda</name>
    <dbReference type="NCBI Taxonomy" id="569365"/>
    <lineage>
        <taxon>Eukaryota</taxon>
        <taxon>Fungi</taxon>
        <taxon>Dikarya</taxon>
        <taxon>Ascomycota</taxon>
        <taxon>Pezizomycotina</taxon>
        <taxon>Eurotiomycetes</taxon>
        <taxon>Chaetothyriomycetidae</taxon>
        <taxon>Chaetothyriales</taxon>
        <taxon>Herpotrichiellaceae</taxon>
        <taxon>Cladophialophora</taxon>
    </lineage>
</organism>
<dbReference type="GeneID" id="27348396"/>
<dbReference type="PANTHER" id="PTHR13182">
    <property type="entry name" value="ZINC FINGER PROTEIN 622"/>
    <property type="match status" value="1"/>
</dbReference>
<feature type="region of interest" description="Disordered" evidence="10">
    <location>
        <begin position="162"/>
        <end position="194"/>
    </location>
</feature>
<evidence type="ECO:0000256" key="4">
    <source>
        <dbReference type="ARBA" id="ARBA00022723"/>
    </source>
</evidence>
<keyword evidence="13" id="KW-1185">Reference proteome</keyword>
<proteinExistence type="inferred from homology"/>
<dbReference type="InterPro" id="IPR022755">
    <property type="entry name" value="Znf_C2H2_jaz"/>
</dbReference>
<dbReference type="AlphaFoldDB" id="A0A0D2CR54"/>
<evidence type="ECO:0000313" key="13">
    <source>
        <dbReference type="Proteomes" id="UP000054466"/>
    </source>
</evidence>
<evidence type="ECO:0000256" key="7">
    <source>
        <dbReference type="ARBA" id="ARBA00022833"/>
    </source>
</evidence>